<dbReference type="SUPFAM" id="SSF69737">
    <property type="entry name" value="Urease metallochaperone UreE, C-terminal domain"/>
    <property type="match status" value="1"/>
</dbReference>
<gene>
    <name evidence="5 7" type="primary">ureE</name>
    <name evidence="7" type="ORF">G3I67_14510</name>
</gene>
<dbReference type="SMART" id="SM00988">
    <property type="entry name" value="UreE_N"/>
    <property type="match status" value="1"/>
</dbReference>
<comment type="subcellular location">
    <subcellularLocation>
        <location evidence="1 5">Cytoplasm</location>
    </subcellularLocation>
</comment>
<dbReference type="EMBL" id="JAAGRN010000013">
    <property type="protein sequence ID" value="NDY84442.1"/>
    <property type="molecule type" value="Genomic_DNA"/>
</dbReference>
<evidence type="ECO:0000256" key="1">
    <source>
        <dbReference type="ARBA" id="ARBA00004496"/>
    </source>
</evidence>
<evidence type="ECO:0000256" key="3">
    <source>
        <dbReference type="ARBA" id="ARBA00022596"/>
    </source>
</evidence>
<dbReference type="Gene3D" id="2.60.260.20">
    <property type="entry name" value="Urease metallochaperone UreE, N-terminal domain"/>
    <property type="match status" value="1"/>
</dbReference>
<comment type="caution">
    <text evidence="7">The sequence shown here is derived from an EMBL/GenBank/DDBJ whole genome shotgun (WGS) entry which is preliminary data.</text>
</comment>
<dbReference type="GO" id="GO:0005737">
    <property type="term" value="C:cytoplasm"/>
    <property type="evidence" value="ECO:0007669"/>
    <property type="project" value="UniProtKB-SubCell"/>
</dbReference>
<dbReference type="GO" id="GO:0006457">
    <property type="term" value="P:protein folding"/>
    <property type="evidence" value="ECO:0007669"/>
    <property type="project" value="InterPro"/>
</dbReference>
<dbReference type="NCBIfam" id="NF009751">
    <property type="entry name" value="PRK13261.1-1"/>
    <property type="match status" value="1"/>
</dbReference>
<dbReference type="GO" id="GO:0019627">
    <property type="term" value="P:urea metabolic process"/>
    <property type="evidence" value="ECO:0007669"/>
    <property type="project" value="InterPro"/>
</dbReference>
<feature type="domain" description="UreE urease accessory N-terminal" evidence="6">
    <location>
        <begin position="7"/>
        <end position="70"/>
    </location>
</feature>
<proteinExistence type="inferred from homology"/>
<dbReference type="NCBIfam" id="NF009762">
    <property type="entry name" value="PRK13263.1"/>
    <property type="match status" value="1"/>
</dbReference>
<accession>A0A6B2R2N6</accession>
<dbReference type="InterPro" id="IPR007864">
    <property type="entry name" value="UreE_C_dom"/>
</dbReference>
<name>A0A6B2R2N6_9BURK</name>
<evidence type="ECO:0000313" key="7">
    <source>
        <dbReference type="EMBL" id="NDY84442.1"/>
    </source>
</evidence>
<evidence type="ECO:0000259" key="6">
    <source>
        <dbReference type="SMART" id="SM00988"/>
    </source>
</evidence>
<dbReference type="InterPro" id="IPR012406">
    <property type="entry name" value="UreE"/>
</dbReference>
<sequence length="212" mass="23278">MRSVTKKIHARQISRALLKAAPSLVLPFYERSKSRLLANLSNGEEVAISLQRGSVMRAGDVLVADDGGLIMVVAENEHVLRVTANNPHDLLRAAYHLGNRHVPVEVGPTHLLLEDDSVLSDMLRLIGVKVEQASLPFEPEHGAYGGGHKHGHDASFKEDYSLAQSAYHAHDHTHLHDHGHVHSQYHVHNHVSKTVLQDSASPKKESTGNGEK</sequence>
<evidence type="ECO:0000256" key="5">
    <source>
        <dbReference type="HAMAP-Rule" id="MF_00822"/>
    </source>
</evidence>
<reference evidence="7" key="1">
    <citation type="submission" date="2020-02" db="EMBL/GenBank/DDBJ databases">
        <authorList>
            <person name="Chen W.-M."/>
        </authorList>
    </citation>
    <scope>NUCLEOTIDE SEQUENCE</scope>
    <source>
        <strain evidence="7">NBD-18</strain>
    </source>
</reference>
<dbReference type="SUPFAM" id="SSF69287">
    <property type="entry name" value="Urease metallochaperone UreE, N-terminal domain"/>
    <property type="match status" value="1"/>
</dbReference>
<dbReference type="Gene3D" id="3.30.70.790">
    <property type="entry name" value="UreE, C-terminal domain"/>
    <property type="match status" value="1"/>
</dbReference>
<dbReference type="AlphaFoldDB" id="A0A6B2R2N6"/>
<dbReference type="Pfam" id="PF02814">
    <property type="entry name" value="UreE_N"/>
    <property type="match status" value="1"/>
</dbReference>
<evidence type="ECO:0000256" key="2">
    <source>
        <dbReference type="ARBA" id="ARBA00022490"/>
    </source>
</evidence>
<dbReference type="RefSeq" id="WP_163656264.1">
    <property type="nucleotide sequence ID" value="NZ_JAAGRN010000013.1"/>
</dbReference>
<keyword evidence="2 5" id="KW-0963">Cytoplasm</keyword>
<keyword evidence="4 5" id="KW-0143">Chaperone</keyword>
<dbReference type="HAMAP" id="MF_00822">
    <property type="entry name" value="UreE"/>
    <property type="match status" value="1"/>
</dbReference>
<comment type="similarity">
    <text evidence="5">Belongs to the UreE family.</text>
</comment>
<organism evidence="7">
    <name type="scientific">Sheuella amnicola</name>
    <dbReference type="NCBI Taxonomy" id="2707330"/>
    <lineage>
        <taxon>Bacteria</taxon>
        <taxon>Pseudomonadati</taxon>
        <taxon>Pseudomonadota</taxon>
        <taxon>Betaproteobacteria</taxon>
        <taxon>Burkholderiales</taxon>
        <taxon>Alcaligenaceae</taxon>
        <taxon>Sheuella</taxon>
    </lineage>
</organism>
<dbReference type="CDD" id="cd00571">
    <property type="entry name" value="UreE"/>
    <property type="match status" value="1"/>
</dbReference>
<dbReference type="InterPro" id="IPR036118">
    <property type="entry name" value="UreE_N_sf"/>
</dbReference>
<dbReference type="GO" id="GO:0051082">
    <property type="term" value="F:unfolded protein binding"/>
    <property type="evidence" value="ECO:0007669"/>
    <property type="project" value="UniProtKB-UniRule"/>
</dbReference>
<dbReference type="GO" id="GO:0016151">
    <property type="term" value="F:nickel cation binding"/>
    <property type="evidence" value="ECO:0007669"/>
    <property type="project" value="UniProtKB-UniRule"/>
</dbReference>
<protein>
    <recommendedName>
        <fullName evidence="5">Urease accessory protein UreE</fullName>
    </recommendedName>
</protein>
<dbReference type="InterPro" id="IPR004029">
    <property type="entry name" value="UreE_N"/>
</dbReference>
<evidence type="ECO:0000256" key="4">
    <source>
        <dbReference type="ARBA" id="ARBA00023186"/>
    </source>
</evidence>
<dbReference type="GO" id="GO:0065003">
    <property type="term" value="P:protein-containing complex assembly"/>
    <property type="evidence" value="ECO:0007669"/>
    <property type="project" value="InterPro"/>
</dbReference>
<dbReference type="Pfam" id="PF05194">
    <property type="entry name" value="UreE_C"/>
    <property type="match status" value="1"/>
</dbReference>
<keyword evidence="3 5" id="KW-0533">Nickel</keyword>
<comment type="function">
    <text evidence="5">Involved in urease metallocenter assembly. Binds nickel. Probably functions as a nickel donor during metallocenter assembly.</text>
</comment>